<protein>
    <submittedName>
        <fullName evidence="1">Uncharacterized protein</fullName>
    </submittedName>
</protein>
<proteinExistence type="predicted"/>
<organism evidence="1 2">
    <name type="scientific">Tissierella carlieri</name>
    <dbReference type="NCBI Taxonomy" id="689904"/>
    <lineage>
        <taxon>Bacteria</taxon>
        <taxon>Bacillati</taxon>
        <taxon>Bacillota</taxon>
        <taxon>Tissierellia</taxon>
        <taxon>Tissierellales</taxon>
        <taxon>Tissierellaceae</taxon>
        <taxon>Tissierella</taxon>
    </lineage>
</organism>
<evidence type="ECO:0000313" key="1">
    <source>
        <dbReference type="EMBL" id="MCQ4924075.1"/>
    </source>
</evidence>
<comment type="caution">
    <text evidence="1">The sequence shown here is derived from an EMBL/GenBank/DDBJ whole genome shotgun (WGS) entry which is preliminary data.</text>
</comment>
<dbReference type="RefSeq" id="WP_256311898.1">
    <property type="nucleotide sequence ID" value="NZ_JANGAC010000010.1"/>
</dbReference>
<sequence length="107" mass="12068">MKTLTEIGLRKQAQRFSDSISHASYDNEGAPKTIPIFNNIVENDSVKIYVFFDDVVIGNISNVKLVDKDGDVVAQSDRAFTKPKEKGLYIAFKYKYAEMEVESIEAL</sequence>
<accession>A0ABT1SCP1</accession>
<gene>
    <name evidence="1" type="ORF">NE686_13315</name>
</gene>
<dbReference type="EMBL" id="JANGAC010000010">
    <property type="protein sequence ID" value="MCQ4924075.1"/>
    <property type="molecule type" value="Genomic_DNA"/>
</dbReference>
<dbReference type="Proteomes" id="UP001524478">
    <property type="component" value="Unassembled WGS sequence"/>
</dbReference>
<evidence type="ECO:0000313" key="2">
    <source>
        <dbReference type="Proteomes" id="UP001524478"/>
    </source>
</evidence>
<name>A0ABT1SCP1_9FIRM</name>
<reference evidence="1 2" key="1">
    <citation type="submission" date="2022-06" db="EMBL/GenBank/DDBJ databases">
        <title>Isolation of gut microbiota from human fecal samples.</title>
        <authorList>
            <person name="Pamer E.G."/>
            <person name="Barat B."/>
            <person name="Waligurski E."/>
            <person name="Medina S."/>
            <person name="Paddock L."/>
            <person name="Mostad J."/>
        </authorList>
    </citation>
    <scope>NUCLEOTIDE SEQUENCE [LARGE SCALE GENOMIC DNA]</scope>
    <source>
        <strain evidence="1 2">DFI.7.95</strain>
    </source>
</reference>
<keyword evidence="2" id="KW-1185">Reference proteome</keyword>